<evidence type="ECO:0000256" key="5">
    <source>
        <dbReference type="ARBA" id="ARBA00023237"/>
    </source>
</evidence>
<proteinExistence type="inferred from homology"/>
<comment type="caution">
    <text evidence="8">The sequence shown here is derived from an EMBL/GenBank/DDBJ whole genome shotgun (WGS) entry which is preliminary data.</text>
</comment>
<accession>A0ABT3PQ44</accession>
<dbReference type="PROSITE" id="PS51257">
    <property type="entry name" value="PROKAR_LIPOPROTEIN"/>
    <property type="match status" value="1"/>
</dbReference>
<dbReference type="InterPro" id="IPR033985">
    <property type="entry name" value="SusD-like_N"/>
</dbReference>
<evidence type="ECO:0000259" key="6">
    <source>
        <dbReference type="Pfam" id="PF07980"/>
    </source>
</evidence>
<keyword evidence="4" id="KW-0472">Membrane</keyword>
<dbReference type="SUPFAM" id="SSF48452">
    <property type="entry name" value="TPR-like"/>
    <property type="match status" value="1"/>
</dbReference>
<evidence type="ECO:0000313" key="9">
    <source>
        <dbReference type="Proteomes" id="UP001207918"/>
    </source>
</evidence>
<gene>
    <name evidence="8" type="ORF">J6I44_14015</name>
</gene>
<sequence>MKKINRYEILVPVLALLLFTGLLGCENFLDPEPRRNVVTEEEVYSDILQAERVLSNIYSGIRSGLSSGSYHYCMLGSVTDEGINAYNWAGSWSINSGAWSPSNTFDSAWSGHYASLRKIHLFLQNIEQTPGDQALINRMKAEARFMRAYYYFALFKRYGGVPLITKVINVQDDLDIPRASAGEVVDFIAAEVDTVSNRLPEQYGPSDLGRATKGAALALKARTLLYWASPLHNPSNETGRWQAAADAAKEVIDLGIYELYPDYRQLFLEPFNREIIFAKPDYGNTFFGTMNLNNRLGWGGTNPLVNLIEDYDMANGKSIEDPTSGFDEDKPMENRDPRLYQTVVVPGTEWQGYIYEPWGVDGRDSEAGGGGDGTRTGFNLKKFLYEPDRENLQPNSRTWPIFRLGEMYLNHAEALNEAQGPVSEVCEALNEVRGRETVELPPLNCGAYTKEKMRERIHKERRIELAFEEHRWFDVMRWKKGEEFAGDMYGYDVTLNEDSSITYEKQVIQTRRYDTPEFYRYPIPQSEMNINPELEQNPGW</sequence>
<keyword evidence="9" id="KW-1185">Reference proteome</keyword>
<comment type="subcellular location">
    <subcellularLocation>
        <location evidence="1">Cell outer membrane</location>
    </subcellularLocation>
</comment>
<dbReference type="RefSeq" id="WP_265766763.1">
    <property type="nucleotide sequence ID" value="NZ_JAGGJA010000009.1"/>
</dbReference>
<reference evidence="8 9" key="1">
    <citation type="submission" date="2021-03" db="EMBL/GenBank/DDBJ databases">
        <title>Aliifodinibius sp. nov., a new bacterium isolated from saline soil.</title>
        <authorList>
            <person name="Galisteo C."/>
            <person name="De La Haba R."/>
            <person name="Sanchez-Porro C."/>
            <person name="Ventosa A."/>
        </authorList>
    </citation>
    <scope>NUCLEOTIDE SEQUENCE [LARGE SCALE GENOMIC DNA]</scope>
    <source>
        <strain evidence="8 9">1BSP15-2V2</strain>
    </source>
</reference>
<evidence type="ECO:0000256" key="2">
    <source>
        <dbReference type="ARBA" id="ARBA00006275"/>
    </source>
</evidence>
<keyword evidence="5" id="KW-0998">Cell outer membrane</keyword>
<dbReference type="InterPro" id="IPR011990">
    <property type="entry name" value="TPR-like_helical_dom_sf"/>
</dbReference>
<protein>
    <submittedName>
        <fullName evidence="8">RagB/SusD family nutrient uptake outer membrane protein</fullName>
    </submittedName>
</protein>
<evidence type="ECO:0000259" key="7">
    <source>
        <dbReference type="Pfam" id="PF14322"/>
    </source>
</evidence>
<dbReference type="InterPro" id="IPR012944">
    <property type="entry name" value="SusD_RagB_dom"/>
</dbReference>
<evidence type="ECO:0000256" key="3">
    <source>
        <dbReference type="ARBA" id="ARBA00022729"/>
    </source>
</evidence>
<name>A0ABT3PQ44_9BACT</name>
<keyword evidence="3" id="KW-0732">Signal</keyword>
<dbReference type="Pfam" id="PF07980">
    <property type="entry name" value="SusD_RagB"/>
    <property type="match status" value="1"/>
</dbReference>
<evidence type="ECO:0000313" key="8">
    <source>
        <dbReference type="EMBL" id="MCW9707977.1"/>
    </source>
</evidence>
<evidence type="ECO:0000256" key="1">
    <source>
        <dbReference type="ARBA" id="ARBA00004442"/>
    </source>
</evidence>
<feature type="domain" description="SusD-like N-terminal" evidence="7">
    <location>
        <begin position="28"/>
        <end position="224"/>
    </location>
</feature>
<dbReference type="Pfam" id="PF14322">
    <property type="entry name" value="SusD-like_3"/>
    <property type="match status" value="1"/>
</dbReference>
<feature type="domain" description="RagB/SusD" evidence="6">
    <location>
        <begin position="294"/>
        <end position="540"/>
    </location>
</feature>
<comment type="similarity">
    <text evidence="2">Belongs to the SusD family.</text>
</comment>
<dbReference type="EMBL" id="JAGGJA010000009">
    <property type="protein sequence ID" value="MCW9707977.1"/>
    <property type="molecule type" value="Genomic_DNA"/>
</dbReference>
<dbReference type="Proteomes" id="UP001207918">
    <property type="component" value="Unassembled WGS sequence"/>
</dbReference>
<organism evidence="8 9">
    <name type="scientific">Fodinibius salsisoli</name>
    <dbReference type="NCBI Taxonomy" id="2820877"/>
    <lineage>
        <taxon>Bacteria</taxon>
        <taxon>Pseudomonadati</taxon>
        <taxon>Balneolota</taxon>
        <taxon>Balneolia</taxon>
        <taxon>Balneolales</taxon>
        <taxon>Balneolaceae</taxon>
        <taxon>Fodinibius</taxon>
    </lineage>
</organism>
<evidence type="ECO:0000256" key="4">
    <source>
        <dbReference type="ARBA" id="ARBA00023136"/>
    </source>
</evidence>
<dbReference type="CDD" id="cd08977">
    <property type="entry name" value="SusD"/>
    <property type="match status" value="1"/>
</dbReference>
<dbReference type="Gene3D" id="1.25.40.390">
    <property type="match status" value="1"/>
</dbReference>